<feature type="region of interest" description="Disordered" evidence="1">
    <location>
        <begin position="354"/>
        <end position="400"/>
    </location>
</feature>
<feature type="compositionally biased region" description="Basic and acidic residues" evidence="1">
    <location>
        <begin position="696"/>
        <end position="707"/>
    </location>
</feature>
<evidence type="ECO:0000256" key="1">
    <source>
        <dbReference type="SAM" id="MobiDB-lite"/>
    </source>
</evidence>
<dbReference type="Pfam" id="PF03432">
    <property type="entry name" value="Relaxase"/>
    <property type="match status" value="1"/>
</dbReference>
<feature type="region of interest" description="Disordered" evidence="1">
    <location>
        <begin position="668"/>
        <end position="707"/>
    </location>
</feature>
<dbReference type="AlphaFoldDB" id="K6X3S2"/>
<evidence type="ECO:0000259" key="2">
    <source>
        <dbReference type="Pfam" id="PF03432"/>
    </source>
</evidence>
<dbReference type="STRING" id="1108045.GORHZ_222_00040"/>
<dbReference type="Proteomes" id="UP000008363">
    <property type="component" value="Unassembled WGS sequence"/>
</dbReference>
<dbReference type="eggNOG" id="COG3843">
    <property type="taxonomic scope" value="Bacteria"/>
</dbReference>
<dbReference type="OrthoDB" id="4382201at2"/>
<feature type="domain" description="MobA/VirD2-like nuclease" evidence="2">
    <location>
        <begin position="100"/>
        <end position="209"/>
    </location>
</feature>
<keyword evidence="4" id="KW-1185">Reference proteome</keyword>
<reference evidence="3 4" key="1">
    <citation type="submission" date="2012-08" db="EMBL/GenBank/DDBJ databases">
        <title>Whole genome shotgun sequence of Gordonia rhizosphera NBRC 16068.</title>
        <authorList>
            <person name="Takarada H."/>
            <person name="Isaki S."/>
            <person name="Hosoyama A."/>
            <person name="Tsuchikane K."/>
            <person name="Katsumata H."/>
            <person name="Baba S."/>
            <person name="Ohji S."/>
            <person name="Yamazaki S."/>
            <person name="Fujita N."/>
        </authorList>
    </citation>
    <scope>NUCLEOTIDE SEQUENCE [LARGE SCALE GENOMIC DNA]</scope>
    <source>
        <strain evidence="3 4">NBRC 16068</strain>
    </source>
</reference>
<feature type="region of interest" description="Disordered" evidence="1">
    <location>
        <begin position="508"/>
        <end position="542"/>
    </location>
</feature>
<organism evidence="3 4">
    <name type="scientific">Gordonia rhizosphera NBRC 16068</name>
    <dbReference type="NCBI Taxonomy" id="1108045"/>
    <lineage>
        <taxon>Bacteria</taxon>
        <taxon>Bacillati</taxon>
        <taxon>Actinomycetota</taxon>
        <taxon>Actinomycetes</taxon>
        <taxon>Mycobacteriales</taxon>
        <taxon>Gordoniaceae</taxon>
        <taxon>Gordonia</taxon>
    </lineage>
</organism>
<feature type="region of interest" description="Disordered" evidence="1">
    <location>
        <begin position="222"/>
        <end position="244"/>
    </location>
</feature>
<dbReference type="InterPro" id="IPR005094">
    <property type="entry name" value="Endonuclease_MobA/VirD2"/>
</dbReference>
<proteinExistence type="predicted"/>
<gene>
    <name evidence="3" type="ORF">GORHZ_222_00040</name>
</gene>
<evidence type="ECO:0000313" key="4">
    <source>
        <dbReference type="Proteomes" id="UP000008363"/>
    </source>
</evidence>
<dbReference type="EMBL" id="BAHC01000222">
    <property type="protein sequence ID" value="GAB93449.1"/>
    <property type="molecule type" value="Genomic_DNA"/>
</dbReference>
<sequence length="707" mass="75296">MPMMPAISSGARMHGLVMYLAGPGKANEHTTPHVVAASSREVFAAGGGGARMTREDAVALGRVLDEARVVFGTEVTRRDTAALKAAQERGLTGYDAIAEATRDENVWHCSLSLPPDAAALDEATWSAIAHDFMTGMGFDDPDAADARWVAIHHGATTNGGDHIHIAASRVRDDGTVVAKWRPHPTRGGNEGDYPRAQRVARDLEQTYGLEVLSSYTKNMAARGRAHAQDAATKPQRAPDGSVRDPRIAEVPSVTLARRVRAVAAAAESEAEFVRLARTDELVLRSARYDTTDPEAVTGFSVGLPAEEYANQYGRPIMHGGKKLGEDLSLPRLRERWIDDDQARADARAAWDHVDAAPPFGGASRPAPTRPTTDTNTPEAGGPDTDSTRGASAHSEHTAGAADLDAMQARLRSICVKLARSSATEADYARALRDHPDVLARPRFATGSTTGVVGYVVALHPSIVSDDDGKPIWRNASYLGDGLALSELRARAGWPTDDNHRHLASAAWTRTRRDTGERRTAASAADQAHAHTAHQHARRWERTVTSVTDPTSTGWHTAAGDTAAALSAAARGLNPRDAASVNQLADALGGVAGHRRSTHAAGTGARTAAQRVAATMLAASRDDTTLLWLATMKQVLAASKAISAAMDAQGHTRHAARIRTAIGATEHHFADQPYTPAPTRDVAQVRSAARPATERSIPSDRDTHDHGR</sequence>
<dbReference type="RefSeq" id="WP_006338675.1">
    <property type="nucleotide sequence ID" value="NZ_BAHC01000222.1"/>
</dbReference>
<comment type="caution">
    <text evidence="3">The sequence shown here is derived from an EMBL/GenBank/DDBJ whole genome shotgun (WGS) entry which is preliminary data.</text>
</comment>
<name>K6X3S2_9ACTN</name>
<evidence type="ECO:0000313" key="3">
    <source>
        <dbReference type="EMBL" id="GAB93449.1"/>
    </source>
</evidence>
<accession>K6X3S2</accession>
<feature type="compositionally biased region" description="Basic and acidic residues" evidence="1">
    <location>
        <begin position="510"/>
        <end position="519"/>
    </location>
</feature>
<protein>
    <recommendedName>
        <fullName evidence="2">MobA/VirD2-like nuclease domain-containing protein</fullName>
    </recommendedName>
</protein>